<keyword evidence="2" id="KW-1185">Reference proteome</keyword>
<reference evidence="2" key="1">
    <citation type="journal article" date="2022" name="Mol. Ecol. Resour.">
        <title>The genomes of chicory, endive, great burdock and yacon provide insights into Asteraceae palaeo-polyploidization history and plant inulin production.</title>
        <authorList>
            <person name="Fan W."/>
            <person name="Wang S."/>
            <person name="Wang H."/>
            <person name="Wang A."/>
            <person name="Jiang F."/>
            <person name="Liu H."/>
            <person name="Zhao H."/>
            <person name="Xu D."/>
            <person name="Zhang Y."/>
        </authorList>
    </citation>
    <scope>NUCLEOTIDE SEQUENCE [LARGE SCALE GENOMIC DNA]</scope>
    <source>
        <strain evidence="2">cv. Niubang</strain>
    </source>
</reference>
<name>A0ACB8XQ09_ARCLA</name>
<evidence type="ECO:0000313" key="2">
    <source>
        <dbReference type="Proteomes" id="UP001055879"/>
    </source>
</evidence>
<sequence length="146" mass="16393">MVFAYSPYPATLCIQDLVLSSTIDHRLIFSVSFNRLTTSYNNRHTTVVLCCALQMENMATSAKEAKLWEGRFEEGVTDAVERFTESVSFDKALYKHNIMGSRAHASMLANHLDRDVGHLLDCRVRLNFFPLSACALAGIGLPIYRS</sequence>
<comment type="caution">
    <text evidence="1">The sequence shown here is derived from an EMBL/GenBank/DDBJ whole genome shotgun (WGS) entry which is preliminary data.</text>
</comment>
<dbReference type="EMBL" id="CM042061">
    <property type="protein sequence ID" value="KAI3672535.1"/>
    <property type="molecule type" value="Genomic_DNA"/>
</dbReference>
<proteinExistence type="predicted"/>
<evidence type="ECO:0000313" key="1">
    <source>
        <dbReference type="EMBL" id="KAI3672535.1"/>
    </source>
</evidence>
<organism evidence="1 2">
    <name type="scientific">Arctium lappa</name>
    <name type="common">Greater burdock</name>
    <name type="synonym">Lappa major</name>
    <dbReference type="NCBI Taxonomy" id="4217"/>
    <lineage>
        <taxon>Eukaryota</taxon>
        <taxon>Viridiplantae</taxon>
        <taxon>Streptophyta</taxon>
        <taxon>Embryophyta</taxon>
        <taxon>Tracheophyta</taxon>
        <taxon>Spermatophyta</taxon>
        <taxon>Magnoliopsida</taxon>
        <taxon>eudicotyledons</taxon>
        <taxon>Gunneridae</taxon>
        <taxon>Pentapetalae</taxon>
        <taxon>asterids</taxon>
        <taxon>campanulids</taxon>
        <taxon>Asterales</taxon>
        <taxon>Asteraceae</taxon>
        <taxon>Carduoideae</taxon>
        <taxon>Cardueae</taxon>
        <taxon>Arctiinae</taxon>
        <taxon>Arctium</taxon>
    </lineage>
</organism>
<accession>A0ACB8XQ09</accession>
<reference evidence="1 2" key="2">
    <citation type="journal article" date="2022" name="Mol. Ecol. Resour.">
        <title>The genomes of chicory, endive, great burdock and yacon provide insights into Asteraceae paleo-polyploidization history and plant inulin production.</title>
        <authorList>
            <person name="Fan W."/>
            <person name="Wang S."/>
            <person name="Wang H."/>
            <person name="Wang A."/>
            <person name="Jiang F."/>
            <person name="Liu H."/>
            <person name="Zhao H."/>
            <person name="Xu D."/>
            <person name="Zhang Y."/>
        </authorList>
    </citation>
    <scope>NUCLEOTIDE SEQUENCE [LARGE SCALE GENOMIC DNA]</scope>
    <source>
        <strain evidence="2">cv. Niubang</strain>
    </source>
</reference>
<gene>
    <name evidence="1" type="ORF">L6452_38625</name>
</gene>
<protein>
    <submittedName>
        <fullName evidence="1">Uncharacterized protein</fullName>
    </submittedName>
</protein>
<dbReference type="Proteomes" id="UP001055879">
    <property type="component" value="Linkage Group LG15"/>
</dbReference>